<dbReference type="PANTHER" id="PTHR30461">
    <property type="entry name" value="DNA-INVERTASE FROM LAMBDOID PROPHAGE"/>
    <property type="match status" value="1"/>
</dbReference>
<dbReference type="GO" id="GO:0003677">
    <property type="term" value="F:DNA binding"/>
    <property type="evidence" value="ECO:0007669"/>
    <property type="project" value="UniProtKB-KW"/>
</dbReference>
<reference evidence="8 9" key="1">
    <citation type="journal article" date="2020" name="Front. Microbiol.">
        <title>Single-cell genomics of novel Actinobacteria with the Wood-Ljungdahl pathway discovered in a serpentinizing system.</title>
        <authorList>
            <person name="Merino N."/>
            <person name="Kawai M."/>
            <person name="Boyd E.S."/>
            <person name="Colman D.R."/>
            <person name="McGlynn S.E."/>
            <person name="Nealson K.H."/>
            <person name="Kurokawa K."/>
            <person name="Hongoh Y."/>
        </authorList>
    </citation>
    <scope>NUCLEOTIDE SEQUENCE [LARGE SCALE GENOMIC DNA]</scope>
    <source>
        <strain evidence="8 9">S34</strain>
    </source>
</reference>
<dbReference type="GO" id="GO:0000150">
    <property type="term" value="F:DNA strand exchange activity"/>
    <property type="evidence" value="ECO:0007669"/>
    <property type="project" value="InterPro"/>
</dbReference>
<dbReference type="Gene3D" id="3.40.50.1390">
    <property type="entry name" value="Resolvase, N-terminal catalytic domain"/>
    <property type="match status" value="1"/>
</dbReference>
<dbReference type="Pfam" id="PF07508">
    <property type="entry name" value="Recombinase"/>
    <property type="match status" value="1"/>
</dbReference>
<feature type="active site" description="O-(5'-phospho-DNA)-serine intermediate" evidence="4 5">
    <location>
        <position position="10"/>
    </location>
</feature>
<proteinExistence type="predicted"/>
<evidence type="ECO:0000256" key="1">
    <source>
        <dbReference type="ARBA" id="ARBA00022908"/>
    </source>
</evidence>
<name>A0A6V8PF01_9ACTN</name>
<keyword evidence="1" id="KW-0229">DNA integration</keyword>
<comment type="caution">
    <text evidence="8">The sequence shown here is derived from an EMBL/GenBank/DDBJ whole genome shotgun (WGS) entry which is preliminary data.</text>
</comment>
<dbReference type="PROSITE" id="PS51736">
    <property type="entry name" value="RECOMBINASES_3"/>
    <property type="match status" value="1"/>
</dbReference>
<dbReference type="PANTHER" id="PTHR30461:SF23">
    <property type="entry name" value="DNA RECOMBINASE-RELATED"/>
    <property type="match status" value="1"/>
</dbReference>
<dbReference type="InterPro" id="IPR050639">
    <property type="entry name" value="SSR_resolvase"/>
</dbReference>
<gene>
    <name evidence="8" type="ORF">HKBW3S34_02208</name>
</gene>
<evidence type="ECO:0000259" key="6">
    <source>
        <dbReference type="PROSITE" id="PS51736"/>
    </source>
</evidence>
<dbReference type="InterPro" id="IPR036162">
    <property type="entry name" value="Resolvase-like_N_sf"/>
</dbReference>
<dbReference type="InterPro" id="IPR006119">
    <property type="entry name" value="Resolv_N"/>
</dbReference>
<accession>A0A6V8PF01</accession>
<evidence type="ECO:0000256" key="4">
    <source>
        <dbReference type="PIRSR" id="PIRSR606118-50"/>
    </source>
</evidence>
<keyword evidence="3" id="KW-0233">DNA recombination</keyword>
<sequence length="235" mass="26436">MNCLLYARVSTDKQAQKDLSIPAQIAAMKEYARRNGWKVMGHFIDEGESAKTADRPELKRLIQHCKENKGIDIVLVHKIDRLARNLIDYATIKAILKQKGIRLVSVSEPFDDNPIGHLLENIIASISEWYSANLGEEIKKANLAKLKKGEWPHKPPLGYRSVKGSNGRVKHLPDPRTAPLVRQAFELFSSGNYSLQSLAEEMHSRGLKTAFGRIYSPESVKTLLTRRFYIGGSSP</sequence>
<dbReference type="AlphaFoldDB" id="A0A6V8PF01"/>
<dbReference type="CDD" id="cd00338">
    <property type="entry name" value="Ser_Recombinase"/>
    <property type="match status" value="1"/>
</dbReference>
<evidence type="ECO:0000256" key="3">
    <source>
        <dbReference type="ARBA" id="ARBA00023172"/>
    </source>
</evidence>
<dbReference type="PROSITE" id="PS00397">
    <property type="entry name" value="RECOMBINASES_1"/>
    <property type="match status" value="1"/>
</dbReference>
<dbReference type="SUPFAM" id="SSF53041">
    <property type="entry name" value="Resolvase-like"/>
    <property type="match status" value="1"/>
</dbReference>
<dbReference type="SMART" id="SM00857">
    <property type="entry name" value="Resolvase"/>
    <property type="match status" value="1"/>
</dbReference>
<organism evidence="8 9">
    <name type="scientific">Candidatus Hakubella thermalkaliphila</name>
    <dbReference type="NCBI Taxonomy" id="2754717"/>
    <lineage>
        <taxon>Bacteria</taxon>
        <taxon>Bacillati</taxon>
        <taxon>Actinomycetota</taxon>
        <taxon>Actinomycetota incertae sedis</taxon>
        <taxon>Candidatus Hakubellales</taxon>
        <taxon>Candidatus Hakubellaceae</taxon>
        <taxon>Candidatus Hakubella</taxon>
    </lineage>
</organism>
<feature type="domain" description="Resolvase/invertase-type recombinase catalytic" evidence="6">
    <location>
        <begin position="2"/>
        <end position="149"/>
    </location>
</feature>
<protein>
    <recommendedName>
        <fullName evidence="10">Site-specific DNA recombinase</fullName>
    </recommendedName>
</protein>
<evidence type="ECO:0008006" key="10">
    <source>
        <dbReference type="Google" id="ProtNLM"/>
    </source>
</evidence>
<evidence type="ECO:0000313" key="8">
    <source>
        <dbReference type="EMBL" id="GFP31289.1"/>
    </source>
</evidence>
<dbReference type="Pfam" id="PF00239">
    <property type="entry name" value="Resolvase"/>
    <property type="match status" value="1"/>
</dbReference>
<dbReference type="InterPro" id="IPR038109">
    <property type="entry name" value="DNA_bind_recomb_sf"/>
</dbReference>
<dbReference type="InterPro" id="IPR011109">
    <property type="entry name" value="DNA_bind_recombinase_dom"/>
</dbReference>
<keyword evidence="2" id="KW-0238">DNA-binding</keyword>
<dbReference type="Proteomes" id="UP000588083">
    <property type="component" value="Unassembled WGS sequence"/>
</dbReference>
<dbReference type="GO" id="GO:0015074">
    <property type="term" value="P:DNA integration"/>
    <property type="evidence" value="ECO:0007669"/>
    <property type="project" value="UniProtKB-KW"/>
</dbReference>
<dbReference type="Gene3D" id="3.90.1750.20">
    <property type="entry name" value="Putative Large Serine Recombinase, Chain B, Domain 2"/>
    <property type="match status" value="1"/>
</dbReference>
<evidence type="ECO:0000259" key="7">
    <source>
        <dbReference type="PROSITE" id="PS51737"/>
    </source>
</evidence>
<feature type="domain" description="Recombinase" evidence="7">
    <location>
        <begin position="156"/>
        <end position="235"/>
    </location>
</feature>
<dbReference type="PROSITE" id="PS51737">
    <property type="entry name" value="RECOMBINASE_DNA_BIND"/>
    <property type="match status" value="1"/>
</dbReference>
<evidence type="ECO:0000256" key="2">
    <source>
        <dbReference type="ARBA" id="ARBA00023125"/>
    </source>
</evidence>
<dbReference type="RefSeq" id="WP_258190527.1">
    <property type="nucleotide sequence ID" value="NZ_BLRZ01000243.1"/>
</dbReference>
<keyword evidence="9" id="KW-1185">Reference proteome</keyword>
<evidence type="ECO:0000313" key="9">
    <source>
        <dbReference type="Proteomes" id="UP000588083"/>
    </source>
</evidence>
<dbReference type="EMBL" id="BLRZ01000243">
    <property type="protein sequence ID" value="GFP31289.1"/>
    <property type="molecule type" value="Genomic_DNA"/>
</dbReference>
<dbReference type="InterPro" id="IPR006118">
    <property type="entry name" value="Recombinase_CS"/>
</dbReference>
<evidence type="ECO:0000256" key="5">
    <source>
        <dbReference type="PROSITE-ProRule" id="PRU10137"/>
    </source>
</evidence>